<keyword evidence="12" id="KW-1133">Transmembrane helix</keyword>
<keyword evidence="8" id="KW-0863">Zinc-finger</keyword>
<comment type="pathway">
    <text evidence="2">Protein modification; protein ubiquitination.</text>
</comment>
<protein>
    <recommendedName>
        <fullName evidence="17">RING-type E3 ubiquitin transferase (cysteine targeting)</fullName>
        <ecNumber evidence="17">2.3.2.36</ecNumber>
    </recommendedName>
    <alternativeName>
        <fullName evidence="15">Peroxin-2</fullName>
    </alternativeName>
</protein>
<evidence type="ECO:0000256" key="9">
    <source>
        <dbReference type="ARBA" id="ARBA00022786"/>
    </source>
</evidence>
<dbReference type="GO" id="GO:0016567">
    <property type="term" value="P:protein ubiquitination"/>
    <property type="evidence" value="ECO:0007669"/>
    <property type="project" value="UniProtKB-ARBA"/>
</dbReference>
<dbReference type="GO" id="GO:0008270">
    <property type="term" value="F:zinc ion binding"/>
    <property type="evidence" value="ECO:0007669"/>
    <property type="project" value="UniProtKB-KW"/>
</dbReference>
<dbReference type="PANTHER" id="PTHR48178:SF1">
    <property type="entry name" value="PEROXISOME BIOGENESIS FACTOR 2"/>
    <property type="match status" value="1"/>
</dbReference>
<keyword evidence="9" id="KW-0833">Ubl conjugation pathway</keyword>
<name>A0A9W8A868_9FUNG</name>
<feature type="compositionally biased region" description="Polar residues" evidence="18">
    <location>
        <begin position="268"/>
        <end position="281"/>
    </location>
</feature>
<comment type="caution">
    <text evidence="20">The sequence shown here is derived from an EMBL/GenBank/DDBJ whole genome shotgun (WGS) entry which is preliminary data.</text>
</comment>
<keyword evidence="6" id="KW-0812">Transmembrane</keyword>
<feature type="region of interest" description="Disordered" evidence="18">
    <location>
        <begin position="255"/>
        <end position="281"/>
    </location>
</feature>
<keyword evidence="10" id="KW-0862">Zinc</keyword>
<dbReference type="GO" id="GO:0016562">
    <property type="term" value="P:protein import into peroxisome matrix, receptor recycling"/>
    <property type="evidence" value="ECO:0007669"/>
    <property type="project" value="UniProtKB-ARBA"/>
</dbReference>
<organism evidence="20 21">
    <name type="scientific">Mycoemilia scoparia</name>
    <dbReference type="NCBI Taxonomy" id="417184"/>
    <lineage>
        <taxon>Eukaryota</taxon>
        <taxon>Fungi</taxon>
        <taxon>Fungi incertae sedis</taxon>
        <taxon>Zoopagomycota</taxon>
        <taxon>Kickxellomycotina</taxon>
        <taxon>Kickxellomycetes</taxon>
        <taxon>Kickxellales</taxon>
        <taxon>Kickxellaceae</taxon>
        <taxon>Mycoemilia</taxon>
    </lineage>
</organism>
<dbReference type="GO" id="GO:0061630">
    <property type="term" value="F:ubiquitin protein ligase activity"/>
    <property type="evidence" value="ECO:0007669"/>
    <property type="project" value="UniProtKB-EC"/>
</dbReference>
<keyword evidence="13" id="KW-0472">Membrane</keyword>
<keyword evidence="14" id="KW-0576">Peroxisome</keyword>
<dbReference type="Pfam" id="PF04757">
    <property type="entry name" value="Pex2_Pex12"/>
    <property type="match status" value="1"/>
</dbReference>
<keyword evidence="5" id="KW-0808">Transferase</keyword>
<dbReference type="Proteomes" id="UP001150538">
    <property type="component" value="Unassembled WGS sequence"/>
</dbReference>
<dbReference type="AlphaFoldDB" id="A0A9W8A868"/>
<keyword evidence="7" id="KW-0479">Metal-binding</keyword>
<evidence type="ECO:0000256" key="11">
    <source>
        <dbReference type="ARBA" id="ARBA00022927"/>
    </source>
</evidence>
<evidence type="ECO:0000256" key="13">
    <source>
        <dbReference type="ARBA" id="ARBA00023136"/>
    </source>
</evidence>
<evidence type="ECO:0000256" key="6">
    <source>
        <dbReference type="ARBA" id="ARBA00022692"/>
    </source>
</evidence>
<comment type="similarity">
    <text evidence="3">Belongs to the pex2/pex10/pex12 family.</text>
</comment>
<dbReference type="EC" id="2.3.2.36" evidence="17"/>
<evidence type="ECO:0000256" key="17">
    <source>
        <dbReference type="ARBA" id="ARBA00034523"/>
    </source>
</evidence>
<evidence type="ECO:0000256" key="5">
    <source>
        <dbReference type="ARBA" id="ARBA00022679"/>
    </source>
</evidence>
<dbReference type="PANTHER" id="PTHR48178">
    <property type="entry name" value="PEROXISOME BIOGENESIS FACTOR 2"/>
    <property type="match status" value="1"/>
</dbReference>
<reference evidence="20" key="1">
    <citation type="submission" date="2022-07" db="EMBL/GenBank/DDBJ databases">
        <title>Phylogenomic reconstructions and comparative analyses of Kickxellomycotina fungi.</title>
        <authorList>
            <person name="Reynolds N.K."/>
            <person name="Stajich J.E."/>
            <person name="Barry K."/>
            <person name="Grigoriev I.V."/>
            <person name="Crous P."/>
            <person name="Smith M.E."/>
        </authorList>
    </citation>
    <scope>NUCLEOTIDE SEQUENCE</scope>
    <source>
        <strain evidence="20">NBRC 100468</strain>
    </source>
</reference>
<dbReference type="InterPro" id="IPR006845">
    <property type="entry name" value="Pex_N"/>
</dbReference>
<feature type="domain" description="Pex N-terminal" evidence="19">
    <location>
        <begin position="54"/>
        <end position="231"/>
    </location>
</feature>
<accession>A0A9W8A868</accession>
<evidence type="ECO:0000256" key="18">
    <source>
        <dbReference type="SAM" id="MobiDB-lite"/>
    </source>
</evidence>
<evidence type="ECO:0000256" key="15">
    <source>
        <dbReference type="ARBA" id="ARBA00032511"/>
    </source>
</evidence>
<evidence type="ECO:0000256" key="7">
    <source>
        <dbReference type="ARBA" id="ARBA00022723"/>
    </source>
</evidence>
<evidence type="ECO:0000256" key="8">
    <source>
        <dbReference type="ARBA" id="ARBA00022771"/>
    </source>
</evidence>
<evidence type="ECO:0000259" key="19">
    <source>
        <dbReference type="Pfam" id="PF04757"/>
    </source>
</evidence>
<dbReference type="GO" id="GO:0005778">
    <property type="term" value="C:peroxisomal membrane"/>
    <property type="evidence" value="ECO:0007669"/>
    <property type="project" value="UniProtKB-SubCell"/>
</dbReference>
<evidence type="ECO:0000313" key="21">
    <source>
        <dbReference type="Proteomes" id="UP001150538"/>
    </source>
</evidence>
<keyword evidence="4" id="KW-0813">Transport</keyword>
<evidence type="ECO:0000313" key="20">
    <source>
        <dbReference type="EMBL" id="KAJ1921557.1"/>
    </source>
</evidence>
<proteinExistence type="inferred from homology"/>
<dbReference type="OrthoDB" id="1701437at2759"/>
<keyword evidence="21" id="KW-1185">Reference proteome</keyword>
<sequence>MDRSAPQSRATPFWLGDWNAAKSGINTFARNLSLQTRSPTTNSRVNKLDADLLDDEIFGMLNEHLKSAFALIKPQFFDKYKPELTALLQSIIFGLSVASSKRATYGQQLQNLKYKSPGLVTRRLYLFGLITIGGQYGWTRLNQYLLERGWADLPPNTWRHRIHSLIDKSEKLFKILSLANFLAFLANGRYKTFIERLLSLKLVYARPQLVHSVSLEFLNRQMVWHAFTTKLLIEKEECSCLRCGTRIKSIKPHRSVQEGLDANKEENTTSQDQAKSPQEKE</sequence>
<dbReference type="InterPro" id="IPR025654">
    <property type="entry name" value="PEX2/10"/>
</dbReference>
<keyword evidence="11" id="KW-0653">Protein transport</keyword>
<gene>
    <name evidence="20" type="primary">PEX2</name>
    <name evidence="20" type="ORF">H4219_000594</name>
</gene>
<evidence type="ECO:0000256" key="14">
    <source>
        <dbReference type="ARBA" id="ARBA00023140"/>
    </source>
</evidence>
<evidence type="ECO:0000256" key="1">
    <source>
        <dbReference type="ARBA" id="ARBA00004585"/>
    </source>
</evidence>
<evidence type="ECO:0000256" key="12">
    <source>
        <dbReference type="ARBA" id="ARBA00022989"/>
    </source>
</evidence>
<evidence type="ECO:0000256" key="10">
    <source>
        <dbReference type="ARBA" id="ARBA00022833"/>
    </source>
</evidence>
<comment type="catalytic activity">
    <reaction evidence="16">
        <text>[E2 ubiquitin-conjugating enzyme]-S-ubiquitinyl-L-cysteine + [acceptor protein]-L-cysteine = [E2 ubiquitin-conjugating enzyme]-L-cysteine + [acceptor protein]-S-ubiquitinyl-L-cysteine.</text>
        <dbReference type="EC" id="2.3.2.36"/>
    </reaction>
</comment>
<dbReference type="EMBL" id="JANBPU010000004">
    <property type="protein sequence ID" value="KAJ1921557.1"/>
    <property type="molecule type" value="Genomic_DNA"/>
</dbReference>
<evidence type="ECO:0000256" key="2">
    <source>
        <dbReference type="ARBA" id="ARBA00004906"/>
    </source>
</evidence>
<evidence type="ECO:0000256" key="16">
    <source>
        <dbReference type="ARBA" id="ARBA00034438"/>
    </source>
</evidence>
<comment type="subcellular location">
    <subcellularLocation>
        <location evidence="1">Peroxisome membrane</location>
        <topology evidence="1">Multi-pass membrane protein</topology>
    </subcellularLocation>
</comment>
<evidence type="ECO:0000256" key="3">
    <source>
        <dbReference type="ARBA" id="ARBA00008704"/>
    </source>
</evidence>
<evidence type="ECO:0000256" key="4">
    <source>
        <dbReference type="ARBA" id="ARBA00022448"/>
    </source>
</evidence>